<proteinExistence type="predicted"/>
<dbReference type="CDD" id="cd00082">
    <property type="entry name" value="HisKA"/>
    <property type="match status" value="1"/>
</dbReference>
<dbReference type="SMART" id="SM00388">
    <property type="entry name" value="HisKA"/>
    <property type="match status" value="1"/>
</dbReference>
<evidence type="ECO:0000313" key="6">
    <source>
        <dbReference type="EMBL" id="HGV54837.1"/>
    </source>
</evidence>
<dbReference type="InterPro" id="IPR036890">
    <property type="entry name" value="HATPase_C_sf"/>
</dbReference>
<name>A0A832GMW9_9BACT</name>
<dbReference type="CDD" id="cd00075">
    <property type="entry name" value="HATPase"/>
    <property type="match status" value="1"/>
</dbReference>
<dbReference type="InterPro" id="IPR003594">
    <property type="entry name" value="HATPase_dom"/>
</dbReference>
<dbReference type="InterPro" id="IPR003661">
    <property type="entry name" value="HisK_dim/P_dom"/>
</dbReference>
<dbReference type="InterPro" id="IPR004358">
    <property type="entry name" value="Sig_transdc_His_kin-like_C"/>
</dbReference>
<dbReference type="AlphaFoldDB" id="A0A832GMW9"/>
<evidence type="ECO:0000256" key="4">
    <source>
        <dbReference type="SAM" id="Phobius"/>
    </source>
</evidence>
<dbReference type="InterPro" id="IPR005467">
    <property type="entry name" value="His_kinase_dom"/>
</dbReference>
<dbReference type="EC" id="2.7.13.3" evidence="2"/>
<dbReference type="InterPro" id="IPR036097">
    <property type="entry name" value="HisK_dim/P_sf"/>
</dbReference>
<keyword evidence="4" id="KW-1133">Transmembrane helix</keyword>
<keyword evidence="3" id="KW-0597">Phosphoprotein</keyword>
<keyword evidence="4" id="KW-0472">Membrane</keyword>
<sequence>MKFSLWIRLQKKYLKPKFVSLVVSLLASVFLFLSAYLTHQSMQKNIENSLTLQALGIEVVLRSLLQNFNLDLLIKQKDFLSNLILNERWEGVAFIALYLENGTIVLHSNPNLIGKIVEESPLLLYRKNTSYFKLKTGERVFLYEQYVPFQNFKGILRIALHIGPIAESLSYARLHLTLELIFACFLLFGSILASITIHKMEKKLEKMTELEKWQFITKILLHEIKNPLATIKGFTQYLRKKLDLNGGHAQALDLMLKETLRIEKLLQELSLYSFPLSPELEEVDLDKLLDEIALSLKIIYPEGKLILHTEKKNIKMMSDPRMLKSILLNLLDNAFYATIEAGEREVFLTLREENGHICLEIKDKGRGIEEKNLPHIFEPFYTTKPRGSGLGLAVVKKLCEALNIEISLHSTPKVGTLVRLKFPQQKG</sequence>
<dbReference type="GO" id="GO:0000155">
    <property type="term" value="F:phosphorelay sensor kinase activity"/>
    <property type="evidence" value="ECO:0007669"/>
    <property type="project" value="InterPro"/>
</dbReference>
<dbReference type="Gene3D" id="1.10.287.130">
    <property type="match status" value="1"/>
</dbReference>
<gene>
    <name evidence="6" type="ORF">ENT73_01940</name>
</gene>
<dbReference type="EMBL" id="DSZU01000029">
    <property type="protein sequence ID" value="HGV54837.1"/>
    <property type="molecule type" value="Genomic_DNA"/>
</dbReference>
<evidence type="ECO:0000256" key="1">
    <source>
        <dbReference type="ARBA" id="ARBA00000085"/>
    </source>
</evidence>
<dbReference type="PANTHER" id="PTHR43547">
    <property type="entry name" value="TWO-COMPONENT HISTIDINE KINASE"/>
    <property type="match status" value="1"/>
</dbReference>
<dbReference type="Pfam" id="PF02518">
    <property type="entry name" value="HATPase_c"/>
    <property type="match status" value="1"/>
</dbReference>
<comment type="catalytic activity">
    <reaction evidence="1">
        <text>ATP + protein L-histidine = ADP + protein N-phospho-L-histidine.</text>
        <dbReference type="EC" id="2.7.13.3"/>
    </reaction>
</comment>
<feature type="transmembrane region" description="Helical" evidence="4">
    <location>
        <begin position="174"/>
        <end position="197"/>
    </location>
</feature>
<reference evidence="6" key="1">
    <citation type="journal article" date="2020" name="mSystems">
        <title>Genome- and Community-Level Interaction Insights into Carbon Utilization and Element Cycling Functions of Hydrothermarchaeota in Hydrothermal Sediment.</title>
        <authorList>
            <person name="Zhou Z."/>
            <person name="Liu Y."/>
            <person name="Xu W."/>
            <person name="Pan J."/>
            <person name="Luo Z.H."/>
            <person name="Li M."/>
        </authorList>
    </citation>
    <scope>NUCLEOTIDE SEQUENCE [LARGE SCALE GENOMIC DNA]</scope>
    <source>
        <strain evidence="6">SpSt-605</strain>
    </source>
</reference>
<dbReference type="PANTHER" id="PTHR43547:SF2">
    <property type="entry name" value="HYBRID SIGNAL TRANSDUCTION HISTIDINE KINASE C"/>
    <property type="match status" value="1"/>
</dbReference>
<organism evidence="6">
    <name type="scientific">Caldimicrobium thiodismutans</name>
    <dbReference type="NCBI Taxonomy" id="1653476"/>
    <lineage>
        <taxon>Bacteria</taxon>
        <taxon>Pseudomonadati</taxon>
        <taxon>Thermodesulfobacteriota</taxon>
        <taxon>Thermodesulfobacteria</taxon>
        <taxon>Thermodesulfobacteriales</taxon>
        <taxon>Thermodesulfobacteriaceae</taxon>
        <taxon>Caldimicrobium</taxon>
    </lineage>
</organism>
<dbReference type="Gene3D" id="3.30.565.10">
    <property type="entry name" value="Histidine kinase-like ATPase, C-terminal domain"/>
    <property type="match status" value="1"/>
</dbReference>
<keyword evidence="4" id="KW-0812">Transmembrane</keyword>
<dbReference type="SMART" id="SM00387">
    <property type="entry name" value="HATPase_c"/>
    <property type="match status" value="1"/>
</dbReference>
<dbReference type="SUPFAM" id="SSF47384">
    <property type="entry name" value="Homodimeric domain of signal transducing histidine kinase"/>
    <property type="match status" value="1"/>
</dbReference>
<evidence type="ECO:0000256" key="3">
    <source>
        <dbReference type="ARBA" id="ARBA00022553"/>
    </source>
</evidence>
<evidence type="ECO:0000256" key="2">
    <source>
        <dbReference type="ARBA" id="ARBA00012438"/>
    </source>
</evidence>
<evidence type="ECO:0000259" key="5">
    <source>
        <dbReference type="PROSITE" id="PS50109"/>
    </source>
</evidence>
<feature type="domain" description="Histidine kinase" evidence="5">
    <location>
        <begin position="219"/>
        <end position="426"/>
    </location>
</feature>
<dbReference type="PROSITE" id="PS50109">
    <property type="entry name" value="HIS_KIN"/>
    <property type="match status" value="1"/>
</dbReference>
<protein>
    <recommendedName>
        <fullName evidence="2">histidine kinase</fullName>
        <ecNumber evidence="2">2.7.13.3</ecNumber>
    </recommendedName>
</protein>
<accession>A0A832GMW9</accession>
<comment type="caution">
    <text evidence="6">The sequence shown here is derived from an EMBL/GenBank/DDBJ whole genome shotgun (WGS) entry which is preliminary data.</text>
</comment>
<dbReference type="PRINTS" id="PR00344">
    <property type="entry name" value="BCTRLSENSOR"/>
</dbReference>
<dbReference type="SUPFAM" id="SSF55874">
    <property type="entry name" value="ATPase domain of HSP90 chaperone/DNA topoisomerase II/histidine kinase"/>
    <property type="match status" value="1"/>
</dbReference>
<dbReference type="Pfam" id="PF00512">
    <property type="entry name" value="HisKA"/>
    <property type="match status" value="1"/>
</dbReference>